<sequence length="231" mass="27303">MLESKLKHSLVNHRNHFYDNLKNVALLIYNNNNFDVTIIIKNLLYEMRILKYEVGEMRSVILTIIYYNNLDIKDTRVFLDLFICRMFVLFKTINSIGKTEITVKCLEKTSYFIFRIFSSFFYGGASKNFTRFHKKELSIKSDIDDIIGENIYDLLFSTTDLLIFRVLGFKSSNETYNTLINIVKLINNLKKQPHFILSNCYNFLLKLRIIGEILVPIKQNCTDLEEMKTRN</sequence>
<accession>A0A9P6KXC1</accession>
<gene>
    <name evidence="1" type="ORF">NGRA_3268</name>
</gene>
<proteinExistence type="predicted"/>
<evidence type="ECO:0000313" key="1">
    <source>
        <dbReference type="EMBL" id="KAF9756198.1"/>
    </source>
</evidence>
<name>A0A9P6KXC1_9MICR</name>
<keyword evidence="2" id="KW-1185">Reference proteome</keyword>
<dbReference type="AlphaFoldDB" id="A0A9P6KXC1"/>
<comment type="caution">
    <text evidence="1">The sequence shown here is derived from an EMBL/GenBank/DDBJ whole genome shotgun (WGS) entry which is preliminary data.</text>
</comment>
<evidence type="ECO:0000313" key="2">
    <source>
        <dbReference type="Proteomes" id="UP000740883"/>
    </source>
</evidence>
<dbReference type="EMBL" id="SBJO01000749">
    <property type="protein sequence ID" value="KAF9756198.1"/>
    <property type="molecule type" value="Genomic_DNA"/>
</dbReference>
<protein>
    <submittedName>
        <fullName evidence="1">Uncharacterized protein</fullName>
    </submittedName>
</protein>
<dbReference type="Proteomes" id="UP000740883">
    <property type="component" value="Unassembled WGS sequence"/>
</dbReference>
<reference evidence="1 2" key="1">
    <citation type="journal article" date="2020" name="Genome Biol. Evol.">
        <title>Comparative genomics of strictly vertically transmitted, feminizing microsporidia endosymbionts of amphipod crustaceans.</title>
        <authorList>
            <person name="Cormier A."/>
            <person name="Chebbi M.A."/>
            <person name="Giraud I."/>
            <person name="Wattier R."/>
            <person name="Teixeira M."/>
            <person name="Gilbert C."/>
            <person name="Rigaud T."/>
            <person name="Cordaux R."/>
        </authorList>
    </citation>
    <scope>NUCLEOTIDE SEQUENCE [LARGE SCALE GENOMIC DNA]</scope>
    <source>
        <strain evidence="1 2">Ou3-Ou53</strain>
    </source>
</reference>
<organism evidence="1 2">
    <name type="scientific">Nosema granulosis</name>
    <dbReference type="NCBI Taxonomy" id="83296"/>
    <lineage>
        <taxon>Eukaryota</taxon>
        <taxon>Fungi</taxon>
        <taxon>Fungi incertae sedis</taxon>
        <taxon>Microsporidia</taxon>
        <taxon>Nosematidae</taxon>
        <taxon>Nosema</taxon>
    </lineage>
</organism>